<evidence type="ECO:0000256" key="1">
    <source>
        <dbReference type="ARBA" id="ARBA00009995"/>
    </source>
</evidence>
<protein>
    <recommendedName>
        <fullName evidence="2">glucuronosyltransferase</fullName>
        <ecNumber evidence="2">2.4.1.17</ecNumber>
    </recommendedName>
</protein>
<keyword evidence="5" id="KW-0732">Signal</keyword>
<evidence type="ECO:0000256" key="2">
    <source>
        <dbReference type="ARBA" id="ARBA00012544"/>
    </source>
</evidence>
<dbReference type="GO" id="GO:0015020">
    <property type="term" value="F:glucuronosyltransferase activity"/>
    <property type="evidence" value="ECO:0007669"/>
    <property type="project" value="UniProtKB-EC"/>
</dbReference>
<dbReference type="PANTHER" id="PTHR48043:SF143">
    <property type="entry name" value="UDP-GLUCURONOSYLTRANSFERASE"/>
    <property type="match status" value="1"/>
</dbReference>
<dbReference type="KEGG" id="nai:NECAME_13637"/>
<evidence type="ECO:0000256" key="6">
    <source>
        <dbReference type="ARBA" id="ARBA00047475"/>
    </source>
</evidence>
<dbReference type="InterPro" id="IPR050271">
    <property type="entry name" value="UDP-glycosyltransferase"/>
</dbReference>
<dbReference type="EC" id="2.4.1.17" evidence="2"/>
<evidence type="ECO:0000313" key="8">
    <source>
        <dbReference type="Proteomes" id="UP000053676"/>
    </source>
</evidence>
<comment type="similarity">
    <text evidence="1">Belongs to the UDP-glycosyltransferase family.</text>
</comment>
<evidence type="ECO:0000256" key="5">
    <source>
        <dbReference type="ARBA" id="ARBA00022729"/>
    </source>
</evidence>
<evidence type="ECO:0000256" key="3">
    <source>
        <dbReference type="ARBA" id="ARBA00022676"/>
    </source>
</evidence>
<name>W2SUB0_NECAM</name>
<evidence type="ECO:0000256" key="4">
    <source>
        <dbReference type="ARBA" id="ARBA00022679"/>
    </source>
</evidence>
<comment type="catalytic activity">
    <reaction evidence="6">
        <text>glucuronate acceptor + UDP-alpha-D-glucuronate = acceptor beta-D-glucuronoside + UDP + H(+)</text>
        <dbReference type="Rhea" id="RHEA:21032"/>
        <dbReference type="ChEBI" id="CHEBI:15378"/>
        <dbReference type="ChEBI" id="CHEBI:58052"/>
        <dbReference type="ChEBI" id="CHEBI:58223"/>
        <dbReference type="ChEBI" id="CHEBI:132367"/>
        <dbReference type="ChEBI" id="CHEBI:132368"/>
        <dbReference type="EC" id="2.4.1.17"/>
    </reaction>
</comment>
<accession>W2SUB0</accession>
<dbReference type="Proteomes" id="UP000053676">
    <property type="component" value="Unassembled WGS sequence"/>
</dbReference>
<keyword evidence="8" id="KW-1185">Reference proteome</keyword>
<reference evidence="8" key="1">
    <citation type="journal article" date="2014" name="Nat. Genet.">
        <title>Genome of the human hookworm Necator americanus.</title>
        <authorList>
            <person name="Tang Y.T."/>
            <person name="Gao X."/>
            <person name="Rosa B.A."/>
            <person name="Abubucker S."/>
            <person name="Hallsworth-Pepin K."/>
            <person name="Martin J."/>
            <person name="Tyagi R."/>
            <person name="Heizer E."/>
            <person name="Zhang X."/>
            <person name="Bhonagiri-Palsikar V."/>
            <person name="Minx P."/>
            <person name="Warren W.C."/>
            <person name="Wang Q."/>
            <person name="Zhan B."/>
            <person name="Hotez P.J."/>
            <person name="Sternberg P.W."/>
            <person name="Dougall A."/>
            <person name="Gaze S.T."/>
            <person name="Mulvenna J."/>
            <person name="Sotillo J."/>
            <person name="Ranganathan S."/>
            <person name="Rabelo E.M."/>
            <person name="Wilson R.K."/>
            <person name="Felgner P.L."/>
            <person name="Bethony J."/>
            <person name="Hawdon J.M."/>
            <person name="Gasser R.B."/>
            <person name="Loukas A."/>
            <person name="Mitreva M."/>
        </authorList>
    </citation>
    <scope>NUCLEOTIDE SEQUENCE [LARGE SCALE GENOMIC DNA]</scope>
</reference>
<dbReference type="AlphaFoldDB" id="W2SUB0"/>
<dbReference type="SUPFAM" id="SSF53756">
    <property type="entry name" value="UDP-Glycosyltransferase/glycogen phosphorylase"/>
    <property type="match status" value="1"/>
</dbReference>
<dbReference type="OrthoDB" id="5835829at2759"/>
<keyword evidence="4" id="KW-0808">Transferase</keyword>
<evidence type="ECO:0000313" key="7">
    <source>
        <dbReference type="EMBL" id="ETN73108.1"/>
    </source>
</evidence>
<keyword evidence="3" id="KW-0328">Glycosyltransferase</keyword>
<dbReference type="PANTHER" id="PTHR48043">
    <property type="entry name" value="EG:EG0003.4 PROTEIN-RELATED"/>
    <property type="match status" value="1"/>
</dbReference>
<dbReference type="InterPro" id="IPR002213">
    <property type="entry name" value="UDP_glucos_trans"/>
</dbReference>
<organism evidence="7 8">
    <name type="scientific">Necator americanus</name>
    <name type="common">Human hookworm</name>
    <dbReference type="NCBI Taxonomy" id="51031"/>
    <lineage>
        <taxon>Eukaryota</taxon>
        <taxon>Metazoa</taxon>
        <taxon>Ecdysozoa</taxon>
        <taxon>Nematoda</taxon>
        <taxon>Chromadorea</taxon>
        <taxon>Rhabditida</taxon>
        <taxon>Rhabditina</taxon>
        <taxon>Rhabditomorpha</taxon>
        <taxon>Strongyloidea</taxon>
        <taxon>Ancylostomatidae</taxon>
        <taxon>Bunostominae</taxon>
        <taxon>Necator</taxon>
    </lineage>
</organism>
<proteinExistence type="inferred from homology"/>
<gene>
    <name evidence="7" type="ORF">NECAME_13637</name>
</gene>
<dbReference type="EMBL" id="KI661935">
    <property type="protein sequence ID" value="ETN73108.1"/>
    <property type="molecule type" value="Genomic_DNA"/>
</dbReference>
<dbReference type="Pfam" id="PF00201">
    <property type="entry name" value="UDPGT"/>
    <property type="match status" value="1"/>
</dbReference>
<sequence length="137" mass="16074">MDMTTQMSYLERVQNIYSTALFIYMNEKSAEETSEVFRRKYGANFPSVSQIAANSDMIFVSTDEFVEFPRPTLPNVVHIGGLGLRETLGNDPLEEVEHSLLNVIRLISMATHHIYYSRYTLKWKKEREESFIFHWEL</sequence>